<keyword evidence="4 9" id="KW-0812">Transmembrane</keyword>
<dbReference type="SUPFAM" id="SSF53850">
    <property type="entry name" value="Periplasmic binding protein-like II"/>
    <property type="match status" value="1"/>
</dbReference>
<evidence type="ECO:0000256" key="8">
    <source>
        <dbReference type="ARBA" id="ARBA00023180"/>
    </source>
</evidence>
<keyword evidence="6 9" id="KW-0472">Membrane</keyword>
<evidence type="ECO:0000259" key="10">
    <source>
        <dbReference type="Pfam" id="PF00060"/>
    </source>
</evidence>
<feature type="domain" description="Ionotropic glutamate receptor C-terminal" evidence="10">
    <location>
        <begin position="90"/>
        <end position="361"/>
    </location>
</feature>
<evidence type="ECO:0000256" key="6">
    <source>
        <dbReference type="ARBA" id="ARBA00023136"/>
    </source>
</evidence>
<proteinExistence type="inferred from homology"/>
<name>A0A0K8SXZ1_LYGHE</name>
<reference evidence="11" key="1">
    <citation type="submission" date="2014-09" db="EMBL/GenBank/DDBJ databases">
        <authorList>
            <person name="Magalhaes I.L.F."/>
            <person name="Oliveira U."/>
            <person name="Santos F.R."/>
            <person name="Vidigal T.H.D.A."/>
            <person name="Brescovit A.D."/>
            <person name="Santos A.J."/>
        </authorList>
    </citation>
    <scope>NUCLEOTIDE SEQUENCE</scope>
</reference>
<evidence type="ECO:0000256" key="4">
    <source>
        <dbReference type="ARBA" id="ARBA00022692"/>
    </source>
</evidence>
<comment type="similarity">
    <text evidence="2">Belongs to the glutamate-gated ion channel (TC 1.A.10.1) family.</text>
</comment>
<comment type="subcellular location">
    <subcellularLocation>
        <location evidence="1">Cell membrane</location>
        <topology evidence="1">Multi-pass membrane protein</topology>
    </subcellularLocation>
</comment>
<evidence type="ECO:0000256" key="7">
    <source>
        <dbReference type="ARBA" id="ARBA00023170"/>
    </source>
</evidence>
<keyword evidence="5 9" id="KW-1133">Transmembrane helix</keyword>
<dbReference type="Gene3D" id="1.10.287.70">
    <property type="match status" value="1"/>
</dbReference>
<dbReference type="Pfam" id="PF00060">
    <property type="entry name" value="Lig_chan"/>
    <property type="match status" value="1"/>
</dbReference>
<evidence type="ECO:0000256" key="3">
    <source>
        <dbReference type="ARBA" id="ARBA00022475"/>
    </source>
</evidence>
<evidence type="ECO:0000256" key="9">
    <source>
        <dbReference type="SAM" id="Phobius"/>
    </source>
</evidence>
<dbReference type="EMBL" id="GBRD01007658">
    <property type="protein sequence ID" value="JAG58163.1"/>
    <property type="molecule type" value="Transcribed_RNA"/>
</dbReference>
<dbReference type="PANTHER" id="PTHR42643:SF24">
    <property type="entry name" value="IONOTROPIC RECEPTOR 60A"/>
    <property type="match status" value="1"/>
</dbReference>
<dbReference type="PANTHER" id="PTHR42643">
    <property type="entry name" value="IONOTROPIC RECEPTOR 20A-RELATED"/>
    <property type="match status" value="1"/>
</dbReference>
<feature type="transmembrane region" description="Helical" evidence="9">
    <location>
        <begin position="80"/>
        <end position="107"/>
    </location>
</feature>
<keyword evidence="3" id="KW-1003">Cell membrane</keyword>
<accession>A0A0K8SXZ1</accession>
<dbReference type="GO" id="GO:0005886">
    <property type="term" value="C:plasma membrane"/>
    <property type="evidence" value="ECO:0007669"/>
    <property type="project" value="UniProtKB-SubCell"/>
</dbReference>
<evidence type="ECO:0000256" key="1">
    <source>
        <dbReference type="ARBA" id="ARBA00004651"/>
    </source>
</evidence>
<evidence type="ECO:0000313" key="11">
    <source>
        <dbReference type="EMBL" id="JAG58163.1"/>
    </source>
</evidence>
<sequence length="404" mass="45052">MNLTLKYVKPLPGPRIGNLINGTWRGGIIGNVYSGSADIAFCGNWIESSKINTGIQVSVPVQRMCINYLVPRPKRRIGNWYAIFSPFSGSLWALLGVTLLVVSWVLNLMSLKMKILIDCRAKFYESKSNALLAMFGILVQGSWPSSKGNHGPARQIITGWVVFGLLMSTSFSSTLVSHLAKPKFDKKPEGIRDLVEMGYIWTENSPFPAQRLLNMEDSYNKKWADSIKIVGSMDEKIEDLRKDRRVIIGTDLWGGFATFSKRAIPSDVLSGYETMAGCVAELYEGFVYRSGSPFNLDMDFYIKRLRESGLVGKYAKRAIDWNVSKNPASGTVKKSVTTMPVDEQPLSMANLRGIFEALLLGHAVSLVLFICEVVHHKMKPLNIDNRGSVLIENRAESDPYDYAS</sequence>
<keyword evidence="7" id="KW-0675">Receptor</keyword>
<evidence type="ECO:0000256" key="2">
    <source>
        <dbReference type="ARBA" id="ARBA00008685"/>
    </source>
</evidence>
<dbReference type="InterPro" id="IPR001320">
    <property type="entry name" value="Iontro_rcpt_C"/>
</dbReference>
<dbReference type="AlphaFoldDB" id="A0A0K8SXZ1"/>
<organism evidence="11">
    <name type="scientific">Lygus hesperus</name>
    <name type="common">Western plant bug</name>
    <dbReference type="NCBI Taxonomy" id="30085"/>
    <lineage>
        <taxon>Eukaryota</taxon>
        <taxon>Metazoa</taxon>
        <taxon>Ecdysozoa</taxon>
        <taxon>Arthropoda</taxon>
        <taxon>Hexapoda</taxon>
        <taxon>Insecta</taxon>
        <taxon>Pterygota</taxon>
        <taxon>Neoptera</taxon>
        <taxon>Paraneoptera</taxon>
        <taxon>Hemiptera</taxon>
        <taxon>Heteroptera</taxon>
        <taxon>Panheteroptera</taxon>
        <taxon>Cimicomorpha</taxon>
        <taxon>Miridae</taxon>
        <taxon>Mirini</taxon>
        <taxon>Lygus</taxon>
    </lineage>
</organism>
<protein>
    <recommendedName>
        <fullName evidence="10">Ionotropic glutamate receptor C-terminal domain-containing protein</fullName>
    </recommendedName>
</protein>
<evidence type="ECO:0000256" key="5">
    <source>
        <dbReference type="ARBA" id="ARBA00022989"/>
    </source>
</evidence>
<keyword evidence="8" id="KW-0325">Glycoprotein</keyword>
<dbReference type="GO" id="GO:0050906">
    <property type="term" value="P:detection of stimulus involved in sensory perception"/>
    <property type="evidence" value="ECO:0007669"/>
    <property type="project" value="UniProtKB-ARBA"/>
</dbReference>
<dbReference type="InterPro" id="IPR052192">
    <property type="entry name" value="Insect_Ionotropic_Sensory_Rcpt"/>
</dbReference>
<dbReference type="GO" id="GO:0015276">
    <property type="term" value="F:ligand-gated monoatomic ion channel activity"/>
    <property type="evidence" value="ECO:0007669"/>
    <property type="project" value="InterPro"/>
</dbReference>